<dbReference type="SUPFAM" id="SSF50729">
    <property type="entry name" value="PH domain-like"/>
    <property type="match status" value="1"/>
</dbReference>
<keyword evidence="4" id="KW-0472">Membrane</keyword>
<dbReference type="Gene3D" id="1.10.1000.11">
    <property type="entry name" value="Arf Nucleotide-binding Site Opener,domain 2"/>
    <property type="match status" value="1"/>
</dbReference>
<feature type="compositionally biased region" description="Low complexity" evidence="5">
    <location>
        <begin position="356"/>
        <end position="399"/>
    </location>
</feature>
<feature type="compositionally biased region" description="Polar residues" evidence="5">
    <location>
        <begin position="1034"/>
        <end position="1044"/>
    </location>
</feature>
<evidence type="ECO:0000256" key="1">
    <source>
        <dbReference type="ARBA" id="ARBA00004236"/>
    </source>
</evidence>
<evidence type="ECO:0000259" key="8">
    <source>
        <dbReference type="PROSITE" id="PS50190"/>
    </source>
</evidence>
<dbReference type="PANTHER" id="PTHR10663:SF376">
    <property type="entry name" value="PH AND SEC7 DOMAIN-CONTAINING PROTEIN"/>
    <property type="match status" value="1"/>
</dbReference>
<keyword evidence="3" id="KW-0344">Guanine-nucleotide releasing factor</keyword>
<feature type="compositionally biased region" description="Low complexity" evidence="5">
    <location>
        <begin position="257"/>
        <end position="270"/>
    </location>
</feature>
<feature type="region of interest" description="Disordered" evidence="5">
    <location>
        <begin position="216"/>
        <end position="281"/>
    </location>
</feature>
<feature type="compositionally biased region" description="Basic and acidic residues" evidence="5">
    <location>
        <begin position="487"/>
        <end position="501"/>
    </location>
</feature>
<feature type="domain" description="PDZ" evidence="7">
    <location>
        <begin position="6"/>
        <end position="88"/>
    </location>
</feature>
<dbReference type="CDD" id="cd13295">
    <property type="entry name" value="PH_EFA6"/>
    <property type="match status" value="1"/>
</dbReference>
<dbReference type="InterPro" id="IPR035999">
    <property type="entry name" value="Sec7_dom_sf"/>
</dbReference>
<reference evidence="9" key="1">
    <citation type="submission" date="2021-12" db="EMBL/GenBank/DDBJ databases">
        <authorList>
            <person name="King R."/>
        </authorList>
    </citation>
    <scope>NUCLEOTIDE SEQUENCE</scope>
</reference>
<dbReference type="InterPro" id="IPR000904">
    <property type="entry name" value="Sec7_dom"/>
</dbReference>
<feature type="region of interest" description="Disordered" evidence="5">
    <location>
        <begin position="1023"/>
        <end position="1066"/>
    </location>
</feature>
<dbReference type="Gene3D" id="2.30.29.30">
    <property type="entry name" value="Pleckstrin-homology domain (PH domain)/Phosphotyrosine-binding domain (PTB)"/>
    <property type="match status" value="1"/>
</dbReference>
<evidence type="ECO:0000259" key="7">
    <source>
        <dbReference type="PROSITE" id="PS50106"/>
    </source>
</evidence>
<dbReference type="InterPro" id="IPR023394">
    <property type="entry name" value="Sec7_C_sf"/>
</dbReference>
<gene>
    <name evidence="9" type="ORF">BEMITA_LOCUS524</name>
</gene>
<evidence type="ECO:0000313" key="9">
    <source>
        <dbReference type="EMBL" id="CAH0753149.1"/>
    </source>
</evidence>
<dbReference type="InterPro" id="IPR001849">
    <property type="entry name" value="PH_domain"/>
</dbReference>
<dbReference type="FunFam" id="2.30.29.30:FF:000267">
    <property type="entry name" value="PH and SEC7 domain-containing protein 4"/>
    <property type="match status" value="1"/>
</dbReference>
<dbReference type="GO" id="GO:0005543">
    <property type="term" value="F:phospholipid binding"/>
    <property type="evidence" value="ECO:0007669"/>
    <property type="project" value="InterPro"/>
</dbReference>
<dbReference type="InterPro" id="IPR036034">
    <property type="entry name" value="PDZ_sf"/>
</dbReference>
<dbReference type="GO" id="GO:0005085">
    <property type="term" value="F:guanyl-nucleotide exchange factor activity"/>
    <property type="evidence" value="ECO:0007669"/>
    <property type="project" value="UniProtKB-KW"/>
</dbReference>
<protein>
    <submittedName>
        <fullName evidence="9">Uncharacterized protein</fullName>
    </submittedName>
</protein>
<evidence type="ECO:0000256" key="4">
    <source>
        <dbReference type="ARBA" id="ARBA00023136"/>
    </source>
</evidence>
<feature type="compositionally biased region" description="Polar residues" evidence="5">
    <location>
        <begin position="345"/>
        <end position="355"/>
    </location>
</feature>
<dbReference type="EMBL" id="OU963862">
    <property type="protein sequence ID" value="CAH0753149.1"/>
    <property type="molecule type" value="Genomic_DNA"/>
</dbReference>
<dbReference type="PRINTS" id="PR00683">
    <property type="entry name" value="SPECTRINPH"/>
</dbReference>
<keyword evidence="10" id="KW-1185">Reference proteome</keyword>
<feature type="region of interest" description="Disordered" evidence="5">
    <location>
        <begin position="327"/>
        <end position="430"/>
    </location>
</feature>
<dbReference type="Gene3D" id="2.30.42.10">
    <property type="match status" value="1"/>
</dbReference>
<dbReference type="CDD" id="cd00136">
    <property type="entry name" value="PDZ_canonical"/>
    <property type="match status" value="1"/>
</dbReference>
<dbReference type="PROSITE" id="PS50106">
    <property type="entry name" value="PDZ"/>
    <property type="match status" value="1"/>
</dbReference>
<feature type="compositionally biased region" description="Basic and acidic residues" evidence="5">
    <location>
        <begin position="1045"/>
        <end position="1066"/>
    </location>
</feature>
<proteinExistence type="predicted"/>
<dbReference type="InterPro" id="IPR001478">
    <property type="entry name" value="PDZ"/>
</dbReference>
<dbReference type="SMART" id="SM00233">
    <property type="entry name" value="PH"/>
    <property type="match status" value="1"/>
</dbReference>
<dbReference type="InterPro" id="IPR041489">
    <property type="entry name" value="PDZ_6"/>
</dbReference>
<accession>A0A9P0G1E4</accession>
<dbReference type="CDD" id="cd00171">
    <property type="entry name" value="Sec7"/>
    <property type="match status" value="1"/>
</dbReference>
<dbReference type="InterPro" id="IPR001605">
    <property type="entry name" value="PH_dom-spectrin-type"/>
</dbReference>
<dbReference type="Pfam" id="PF15410">
    <property type="entry name" value="PH_9"/>
    <property type="match status" value="1"/>
</dbReference>
<dbReference type="KEGG" id="btab:109038369"/>
<feature type="compositionally biased region" description="Basic and acidic residues" evidence="5">
    <location>
        <begin position="330"/>
        <end position="340"/>
    </location>
</feature>
<dbReference type="Pfam" id="PF17820">
    <property type="entry name" value="PDZ_6"/>
    <property type="match status" value="1"/>
</dbReference>
<dbReference type="AlphaFoldDB" id="A0A9P0G1E4"/>
<feature type="compositionally biased region" description="Basic and acidic residues" evidence="5">
    <location>
        <begin position="108"/>
        <end position="119"/>
    </location>
</feature>
<sequence>MAEELLVSLNKRDPSCGLGFSLLGTPGFPPVIYDIAENSPAAESGQVEAGDVILKVNETDVKRYNTKEVLKCLRLSENPVVLKLKRDPNIKAKVRSYLSSPESHVDRIVDNGTPCEKKSSVNSSQPAKKVDDKFKNHISPNDSPVPPPSQHPLPVNEVTRSQGIVDLENEPIKNSHQQPRFEAFMMTGDRVLKLTRNQQVSLLPKHSRKIDSLLKHHHNNNNNYSNYHSVPTSPIDMSDKSRNNHHHSKKQNHQEVISSSAGNSPPSSIGTSNTAAPVCSSSDAASSSYVVRTSKSEDHLQLNKNSNSLSTVSIDFDDDVTSSLNTLLDTRPDSEGEADQRVWSYHTTESGTKMKNSSSSVSNNSSDNNASSQNHSLSSPASPTSVSSSVMSSTSSSSSSHERKKTLQAQSNANIGSTNQNISSSLVNNGGDLSQSEAISNISSPDFQEDSEILNSKDFNIEISDPSDSDSTLLVSESTKGGSCRLQRNENAHGDSGDHRIVIQVKGRCSPKVNFRNNSRRGSHKEQDYSSSGEQPSYMTLNEDDEQLLALTKGAATLARAVSPPLPNSQSSNGLSEDESDIESLRSFHYSPKAVDHPSASRLAKRLFTLDGFKKSDVSRHLSKNNDFSRAVADEFLKYFNFEGDTLDVALRKFLKQFSLSGETQERERVLVHFSKRYLDCNPGAFKSQDAVHTLTCALMLLNSDLHGKIIGRKMTCSEFIENLAELNDDGENFPKDVLKASYHAIKNCSLEWAVDDEVEDNGSMKGGVGLTNDNCQIMASDKGFFQSMSSTIEYKKGYVMRKCCVEPNGKRTPLGKRGWKMFYCTLRDFVLYLHKDEHGFRKTQLSDNLHNAIRIHHSLATKATDYRKKQHVFRLQTADQAEYLFQTSDSKELQSWVDTINFVCASFSAPPLPGGCGSQKKFQRPLLPTTYTKLNLREQMLSHEETVMRLELELDKHTSHPPERGAKALTIQNYKEKNSYLHHELKRYSTYAWILRSKLSQYPELDQPSSLTDSCIGEVGEMEEEYCDEPVMNPNSGKNSPSLNREEKKLKSSEEDKKPANRSEK</sequence>
<dbReference type="SUPFAM" id="SSF50156">
    <property type="entry name" value="PDZ domain-like"/>
    <property type="match status" value="1"/>
</dbReference>
<feature type="domain" description="PH" evidence="6">
    <location>
        <begin position="793"/>
        <end position="906"/>
    </location>
</feature>
<feature type="region of interest" description="Disordered" evidence="5">
    <location>
        <begin position="108"/>
        <end position="155"/>
    </location>
</feature>
<dbReference type="SMART" id="SM00222">
    <property type="entry name" value="Sec7"/>
    <property type="match status" value="1"/>
</dbReference>
<dbReference type="PROSITE" id="PS50190">
    <property type="entry name" value="SEC7"/>
    <property type="match status" value="1"/>
</dbReference>
<feature type="compositionally biased region" description="Polar residues" evidence="5">
    <location>
        <begin position="529"/>
        <end position="538"/>
    </location>
</feature>
<feature type="region of interest" description="Disordered" evidence="5">
    <location>
        <begin position="463"/>
        <end position="538"/>
    </location>
</feature>
<evidence type="ECO:0000256" key="2">
    <source>
        <dbReference type="ARBA" id="ARBA00022475"/>
    </source>
</evidence>
<dbReference type="GO" id="GO:0032012">
    <property type="term" value="P:regulation of ARF protein signal transduction"/>
    <property type="evidence" value="ECO:0007669"/>
    <property type="project" value="InterPro"/>
</dbReference>
<evidence type="ECO:0000256" key="5">
    <source>
        <dbReference type="SAM" id="MobiDB-lite"/>
    </source>
</evidence>
<dbReference type="SUPFAM" id="SSF48425">
    <property type="entry name" value="Sec7 domain"/>
    <property type="match status" value="1"/>
</dbReference>
<dbReference type="SMART" id="SM00228">
    <property type="entry name" value="PDZ"/>
    <property type="match status" value="1"/>
</dbReference>
<dbReference type="PROSITE" id="PS50003">
    <property type="entry name" value="PH_DOMAIN"/>
    <property type="match status" value="1"/>
</dbReference>
<evidence type="ECO:0000259" key="6">
    <source>
        <dbReference type="PROSITE" id="PS50003"/>
    </source>
</evidence>
<dbReference type="PANTHER" id="PTHR10663">
    <property type="entry name" value="GUANYL-NUCLEOTIDE EXCHANGE FACTOR"/>
    <property type="match status" value="1"/>
</dbReference>
<dbReference type="InterPro" id="IPR011993">
    <property type="entry name" value="PH-like_dom_sf"/>
</dbReference>
<evidence type="ECO:0000313" key="10">
    <source>
        <dbReference type="Proteomes" id="UP001152759"/>
    </source>
</evidence>
<dbReference type="InterPro" id="IPR041681">
    <property type="entry name" value="PH_9"/>
</dbReference>
<organism evidence="9 10">
    <name type="scientific">Bemisia tabaci</name>
    <name type="common">Sweetpotato whitefly</name>
    <name type="synonym">Aleurodes tabaci</name>
    <dbReference type="NCBI Taxonomy" id="7038"/>
    <lineage>
        <taxon>Eukaryota</taxon>
        <taxon>Metazoa</taxon>
        <taxon>Ecdysozoa</taxon>
        <taxon>Arthropoda</taxon>
        <taxon>Hexapoda</taxon>
        <taxon>Insecta</taxon>
        <taxon>Pterygota</taxon>
        <taxon>Neoptera</taxon>
        <taxon>Paraneoptera</taxon>
        <taxon>Hemiptera</taxon>
        <taxon>Sternorrhyncha</taxon>
        <taxon>Aleyrodoidea</taxon>
        <taxon>Aleyrodidae</taxon>
        <taxon>Aleyrodinae</taxon>
        <taxon>Bemisia</taxon>
    </lineage>
</organism>
<feature type="compositionally biased region" description="Polar residues" evidence="5">
    <location>
        <begin position="407"/>
        <end position="430"/>
    </location>
</feature>
<feature type="compositionally biased region" description="Polar residues" evidence="5">
    <location>
        <begin position="469"/>
        <end position="481"/>
    </location>
</feature>
<evidence type="ECO:0000256" key="3">
    <source>
        <dbReference type="ARBA" id="ARBA00022658"/>
    </source>
</evidence>
<dbReference type="GO" id="GO:0005886">
    <property type="term" value="C:plasma membrane"/>
    <property type="evidence" value="ECO:0007669"/>
    <property type="project" value="UniProtKB-SubCell"/>
</dbReference>
<dbReference type="Pfam" id="PF01369">
    <property type="entry name" value="Sec7"/>
    <property type="match status" value="1"/>
</dbReference>
<feature type="domain" description="SEC7" evidence="8">
    <location>
        <begin position="540"/>
        <end position="749"/>
    </location>
</feature>
<name>A0A9P0G1E4_BEMTA</name>
<dbReference type="Proteomes" id="UP001152759">
    <property type="component" value="Chromosome 1"/>
</dbReference>
<keyword evidence="2" id="KW-1003">Cell membrane</keyword>
<comment type="subcellular location">
    <subcellularLocation>
        <location evidence="1">Cell membrane</location>
    </subcellularLocation>
</comment>
<feature type="compositionally biased region" description="Low complexity" evidence="5">
    <location>
        <begin position="220"/>
        <end position="229"/>
    </location>
</feature>